<reference evidence="1 2" key="1">
    <citation type="journal article" date="2018" name="Plant J.">
        <title>Genome sequences of Chlorella sorokiniana UTEX 1602 and Micractinium conductrix SAG 241.80: implications to maltose excretion by a green alga.</title>
        <authorList>
            <person name="Arriola M.B."/>
            <person name="Velmurugan N."/>
            <person name="Zhang Y."/>
            <person name="Plunkett M.H."/>
            <person name="Hondzo H."/>
            <person name="Barney B.M."/>
        </authorList>
    </citation>
    <scope>NUCLEOTIDE SEQUENCE [LARGE SCALE GENOMIC DNA]</scope>
    <source>
        <strain evidence="1 2">SAG 241.80</strain>
    </source>
</reference>
<keyword evidence="2" id="KW-1185">Reference proteome</keyword>
<accession>A0A2P6V5K5</accession>
<evidence type="ECO:0000313" key="2">
    <source>
        <dbReference type="Proteomes" id="UP000239649"/>
    </source>
</evidence>
<comment type="caution">
    <text evidence="1">The sequence shown here is derived from an EMBL/GenBank/DDBJ whole genome shotgun (WGS) entry which is preliminary data.</text>
</comment>
<dbReference type="AlphaFoldDB" id="A0A2P6V5K5"/>
<dbReference type="GO" id="GO:0016740">
    <property type="term" value="F:transferase activity"/>
    <property type="evidence" value="ECO:0007669"/>
    <property type="project" value="UniProtKB-KW"/>
</dbReference>
<evidence type="ECO:0000313" key="1">
    <source>
        <dbReference type="EMBL" id="PSC69347.1"/>
    </source>
</evidence>
<organism evidence="1 2">
    <name type="scientific">Micractinium conductrix</name>
    <dbReference type="NCBI Taxonomy" id="554055"/>
    <lineage>
        <taxon>Eukaryota</taxon>
        <taxon>Viridiplantae</taxon>
        <taxon>Chlorophyta</taxon>
        <taxon>core chlorophytes</taxon>
        <taxon>Trebouxiophyceae</taxon>
        <taxon>Chlorellales</taxon>
        <taxon>Chlorellaceae</taxon>
        <taxon>Chlorella clade</taxon>
        <taxon>Micractinium</taxon>
    </lineage>
</organism>
<protein>
    <submittedName>
        <fullName evidence="1">HXXXD-type acyl-transferase</fullName>
    </submittedName>
</protein>
<sequence>MAESAALEAAMGAKAQEWGVAWQRLHVEVESLHQPAPLPQEPAPTWLVPLVSSWRFTAGGLQQGTPGTRPQTLADWMAARLLSVGALARLWSAALAALRLLPPAQHDRR</sequence>
<gene>
    <name evidence="1" type="ORF">C2E20_7136</name>
</gene>
<dbReference type="EMBL" id="LHPF02000027">
    <property type="protein sequence ID" value="PSC69347.1"/>
    <property type="molecule type" value="Genomic_DNA"/>
</dbReference>
<dbReference type="Proteomes" id="UP000239649">
    <property type="component" value="Unassembled WGS sequence"/>
</dbReference>
<name>A0A2P6V5K5_9CHLO</name>
<proteinExistence type="predicted"/>